<protein>
    <submittedName>
        <fullName evidence="1">Uncharacterized protein</fullName>
    </submittedName>
</protein>
<gene>
    <name evidence="1" type="ORF">DPMN_050989</name>
</gene>
<reference evidence="1" key="2">
    <citation type="submission" date="2020-11" db="EMBL/GenBank/DDBJ databases">
        <authorList>
            <person name="McCartney M.A."/>
            <person name="Auch B."/>
            <person name="Kono T."/>
            <person name="Mallez S."/>
            <person name="Becker A."/>
            <person name="Gohl D.M."/>
            <person name="Silverstein K.A.T."/>
            <person name="Koren S."/>
            <person name="Bechman K.B."/>
            <person name="Herman A."/>
            <person name="Abrahante J.E."/>
            <person name="Garbe J."/>
        </authorList>
    </citation>
    <scope>NUCLEOTIDE SEQUENCE</scope>
    <source>
        <strain evidence="1">Duluth1</strain>
        <tissue evidence="1">Whole animal</tissue>
    </source>
</reference>
<evidence type="ECO:0000313" key="2">
    <source>
        <dbReference type="Proteomes" id="UP000828390"/>
    </source>
</evidence>
<organism evidence="1 2">
    <name type="scientific">Dreissena polymorpha</name>
    <name type="common">Zebra mussel</name>
    <name type="synonym">Mytilus polymorpha</name>
    <dbReference type="NCBI Taxonomy" id="45954"/>
    <lineage>
        <taxon>Eukaryota</taxon>
        <taxon>Metazoa</taxon>
        <taxon>Spiralia</taxon>
        <taxon>Lophotrochozoa</taxon>
        <taxon>Mollusca</taxon>
        <taxon>Bivalvia</taxon>
        <taxon>Autobranchia</taxon>
        <taxon>Heteroconchia</taxon>
        <taxon>Euheterodonta</taxon>
        <taxon>Imparidentia</taxon>
        <taxon>Neoheterodontei</taxon>
        <taxon>Myida</taxon>
        <taxon>Dreissenoidea</taxon>
        <taxon>Dreissenidae</taxon>
        <taxon>Dreissena</taxon>
    </lineage>
</organism>
<keyword evidence="2" id="KW-1185">Reference proteome</keyword>
<dbReference type="EMBL" id="JAIWYP010000012">
    <property type="protein sequence ID" value="KAH3725156.1"/>
    <property type="molecule type" value="Genomic_DNA"/>
</dbReference>
<name>A0A9D4HNI1_DREPO</name>
<accession>A0A9D4HNI1</accession>
<reference evidence="1" key="1">
    <citation type="journal article" date="2019" name="bioRxiv">
        <title>The Genome of the Zebra Mussel, Dreissena polymorpha: A Resource for Invasive Species Research.</title>
        <authorList>
            <person name="McCartney M.A."/>
            <person name="Auch B."/>
            <person name="Kono T."/>
            <person name="Mallez S."/>
            <person name="Zhang Y."/>
            <person name="Obille A."/>
            <person name="Becker A."/>
            <person name="Abrahante J.E."/>
            <person name="Garbe J."/>
            <person name="Badalamenti J.P."/>
            <person name="Herman A."/>
            <person name="Mangelson H."/>
            <person name="Liachko I."/>
            <person name="Sullivan S."/>
            <person name="Sone E.D."/>
            <person name="Koren S."/>
            <person name="Silverstein K.A.T."/>
            <person name="Beckman K.B."/>
            <person name="Gohl D.M."/>
        </authorList>
    </citation>
    <scope>NUCLEOTIDE SEQUENCE</scope>
    <source>
        <strain evidence="1">Duluth1</strain>
        <tissue evidence="1">Whole animal</tissue>
    </source>
</reference>
<sequence>MIPGRDLLIGRTTVNERSKLISKLEELITEDGRVIYRLPKLRAAVETVPPDELEQRGKRRDKLERLELTCQYRRSNQIIKKREETAMLCWNDKIYRDARYEMFDMVWPQWRDYLIAENRTETLNTVIQSIGAAGTFRDHYLIFARSNLSIVWPHLKSEVTVKEDTSEELIMEQLAILRVKEERDLS</sequence>
<evidence type="ECO:0000313" key="1">
    <source>
        <dbReference type="EMBL" id="KAH3725156.1"/>
    </source>
</evidence>
<dbReference type="AlphaFoldDB" id="A0A9D4HNI1"/>
<comment type="caution">
    <text evidence="1">The sequence shown here is derived from an EMBL/GenBank/DDBJ whole genome shotgun (WGS) entry which is preliminary data.</text>
</comment>
<dbReference type="Proteomes" id="UP000828390">
    <property type="component" value="Unassembled WGS sequence"/>
</dbReference>
<proteinExistence type="predicted"/>